<keyword evidence="1" id="KW-0472">Membrane</keyword>
<comment type="similarity">
    <text evidence="1">Belongs to the DP1 family.</text>
</comment>
<evidence type="ECO:0000313" key="2">
    <source>
        <dbReference type="EMBL" id="KAF4361173.1"/>
    </source>
</evidence>
<dbReference type="InterPro" id="IPR004345">
    <property type="entry name" value="TB2_DP1_HVA22"/>
</dbReference>
<feature type="transmembrane region" description="Helical" evidence="1">
    <location>
        <begin position="66"/>
        <end position="85"/>
    </location>
</feature>
<dbReference type="PANTHER" id="PTHR12300:SF139">
    <property type="entry name" value="HVA22-LIKE PROTEIN E"/>
    <property type="match status" value="1"/>
</dbReference>
<name>A0A7J6ERY1_CANSA</name>
<comment type="caution">
    <text evidence="2">The sequence shown here is derived from an EMBL/GenBank/DDBJ whole genome shotgun (WGS) entry which is preliminary data.</text>
</comment>
<evidence type="ECO:0000313" key="3">
    <source>
        <dbReference type="Proteomes" id="UP000583929"/>
    </source>
</evidence>
<proteinExistence type="inferred from homology"/>
<accession>A0A7J6ERY1</accession>
<dbReference type="Proteomes" id="UP000583929">
    <property type="component" value="Unassembled WGS sequence"/>
</dbReference>
<dbReference type="GO" id="GO:0016020">
    <property type="term" value="C:membrane"/>
    <property type="evidence" value="ECO:0007669"/>
    <property type="project" value="UniProtKB-SubCell"/>
</dbReference>
<dbReference type="AlphaFoldDB" id="A0A7J6ERY1"/>
<dbReference type="PANTHER" id="PTHR12300">
    <property type="entry name" value="HVA22-LIKE PROTEINS"/>
    <property type="match status" value="1"/>
</dbReference>
<sequence>MCWFHNKVSSFVVSVQQEEEEMGEALYTIISQVRTVAGPCLTLLYPLYASIEAMESITKHDNEQWLAYWIIYSFLALIEIIIQPALETMSIWYDAKLVFVGWLVLPQFKGAAVLYKKFVREQIKKYNSKHGGRNLFQGRSKFMDFMHHKKVQGRGLRSGSKPVAIQSESGSGSRSVATIGAGDWVLCFYPTFGQGQALRSEPKVKVGVRARVWDRVRSRGWRLGLEFGVEVKVNVWVEVRLWSRLRSGSQLRFRYMVWV</sequence>
<keyword evidence="1" id="KW-1133">Transmembrane helix</keyword>
<organism evidence="2 3">
    <name type="scientific">Cannabis sativa</name>
    <name type="common">Hemp</name>
    <name type="synonym">Marijuana</name>
    <dbReference type="NCBI Taxonomy" id="3483"/>
    <lineage>
        <taxon>Eukaryota</taxon>
        <taxon>Viridiplantae</taxon>
        <taxon>Streptophyta</taxon>
        <taxon>Embryophyta</taxon>
        <taxon>Tracheophyta</taxon>
        <taxon>Spermatophyta</taxon>
        <taxon>Magnoliopsida</taxon>
        <taxon>eudicotyledons</taxon>
        <taxon>Gunneridae</taxon>
        <taxon>Pentapetalae</taxon>
        <taxon>rosids</taxon>
        <taxon>fabids</taxon>
        <taxon>Rosales</taxon>
        <taxon>Cannabaceae</taxon>
        <taxon>Cannabis</taxon>
    </lineage>
</organism>
<evidence type="ECO:0000256" key="1">
    <source>
        <dbReference type="RuleBase" id="RU362006"/>
    </source>
</evidence>
<keyword evidence="3" id="KW-1185">Reference proteome</keyword>
<dbReference type="Pfam" id="PF03134">
    <property type="entry name" value="TB2_DP1_HVA22"/>
    <property type="match status" value="1"/>
</dbReference>
<reference evidence="2 3" key="1">
    <citation type="journal article" date="2020" name="bioRxiv">
        <title>Sequence and annotation of 42 cannabis genomes reveals extensive copy number variation in cannabinoid synthesis and pathogen resistance genes.</title>
        <authorList>
            <person name="Mckernan K.J."/>
            <person name="Helbert Y."/>
            <person name="Kane L.T."/>
            <person name="Ebling H."/>
            <person name="Zhang L."/>
            <person name="Liu B."/>
            <person name="Eaton Z."/>
            <person name="Mclaughlin S."/>
            <person name="Kingan S."/>
            <person name="Baybayan P."/>
            <person name="Concepcion G."/>
            <person name="Jordan M."/>
            <person name="Riva A."/>
            <person name="Barbazuk W."/>
            <person name="Harkins T."/>
        </authorList>
    </citation>
    <scope>NUCLEOTIDE SEQUENCE [LARGE SCALE GENOMIC DNA]</scope>
    <source>
        <strain evidence="3">cv. Jamaican Lion 4</strain>
        <tissue evidence="2">Leaf</tissue>
    </source>
</reference>
<dbReference type="EMBL" id="JAATIQ010000334">
    <property type="protein sequence ID" value="KAF4361173.1"/>
    <property type="molecule type" value="Genomic_DNA"/>
</dbReference>
<keyword evidence="1" id="KW-0812">Transmembrane</keyword>
<comment type="subcellular location">
    <subcellularLocation>
        <location evidence="1">Membrane</location>
        <topology evidence="1">Multi-pass membrane protein</topology>
    </subcellularLocation>
</comment>
<protein>
    <recommendedName>
        <fullName evidence="1">HVA22-like protein</fullName>
    </recommendedName>
</protein>
<feature type="transmembrane region" description="Helical" evidence="1">
    <location>
        <begin position="97"/>
        <end position="115"/>
    </location>
</feature>
<gene>
    <name evidence="2" type="ORF">G4B88_027713</name>
</gene>